<evidence type="ECO:0000313" key="3">
    <source>
        <dbReference type="Proteomes" id="UP000244336"/>
    </source>
</evidence>
<organism evidence="2 3">
    <name type="scientific">Panicum hallii var. hallii</name>
    <dbReference type="NCBI Taxonomy" id="1504633"/>
    <lineage>
        <taxon>Eukaryota</taxon>
        <taxon>Viridiplantae</taxon>
        <taxon>Streptophyta</taxon>
        <taxon>Embryophyta</taxon>
        <taxon>Tracheophyta</taxon>
        <taxon>Spermatophyta</taxon>
        <taxon>Magnoliopsida</taxon>
        <taxon>Liliopsida</taxon>
        <taxon>Poales</taxon>
        <taxon>Poaceae</taxon>
        <taxon>PACMAD clade</taxon>
        <taxon>Panicoideae</taxon>
        <taxon>Panicodae</taxon>
        <taxon>Paniceae</taxon>
        <taxon>Panicinae</taxon>
        <taxon>Panicum</taxon>
        <taxon>Panicum sect. Panicum</taxon>
    </lineage>
</organism>
<dbReference type="AlphaFoldDB" id="A0A2T7CN85"/>
<keyword evidence="3" id="KW-1185">Reference proteome</keyword>
<evidence type="ECO:0000256" key="1">
    <source>
        <dbReference type="SAM" id="Phobius"/>
    </source>
</evidence>
<dbReference type="Gramene" id="PUZ44786">
    <property type="protein sequence ID" value="PUZ44786"/>
    <property type="gene ID" value="GQ55_8G151500"/>
</dbReference>
<keyword evidence="1" id="KW-1133">Transmembrane helix</keyword>
<protein>
    <submittedName>
        <fullName evidence="2">Uncharacterized protein</fullName>
    </submittedName>
</protein>
<evidence type="ECO:0000313" key="2">
    <source>
        <dbReference type="EMBL" id="PUZ44786.1"/>
    </source>
</evidence>
<reference evidence="2 3" key="1">
    <citation type="submission" date="2018-04" db="EMBL/GenBank/DDBJ databases">
        <title>WGS assembly of Panicum hallii var. hallii HAL2.</title>
        <authorList>
            <person name="Lovell J."/>
            <person name="Jenkins J."/>
            <person name="Lowry D."/>
            <person name="Mamidi S."/>
            <person name="Sreedasyam A."/>
            <person name="Weng X."/>
            <person name="Barry K."/>
            <person name="Bonette J."/>
            <person name="Campitelli B."/>
            <person name="Daum C."/>
            <person name="Gordon S."/>
            <person name="Gould B."/>
            <person name="Lipzen A."/>
            <person name="MacQueen A."/>
            <person name="Palacio-Mejia J."/>
            <person name="Plott C."/>
            <person name="Shakirov E."/>
            <person name="Shu S."/>
            <person name="Yoshinaga Y."/>
            <person name="Zane M."/>
            <person name="Rokhsar D."/>
            <person name="Grimwood J."/>
            <person name="Schmutz J."/>
            <person name="Juenger T."/>
        </authorList>
    </citation>
    <scope>NUCLEOTIDE SEQUENCE [LARGE SCALE GENOMIC DNA]</scope>
    <source>
        <strain evidence="3">cv. HAL2</strain>
    </source>
</reference>
<dbReference type="EMBL" id="CM009756">
    <property type="protein sequence ID" value="PUZ44786.1"/>
    <property type="molecule type" value="Genomic_DNA"/>
</dbReference>
<gene>
    <name evidence="2" type="ORF">GQ55_8G151500</name>
</gene>
<feature type="transmembrane region" description="Helical" evidence="1">
    <location>
        <begin position="87"/>
        <end position="108"/>
    </location>
</feature>
<proteinExistence type="predicted"/>
<dbReference type="Proteomes" id="UP000244336">
    <property type="component" value="Chromosome 8"/>
</dbReference>
<keyword evidence="1" id="KW-0472">Membrane</keyword>
<keyword evidence="1" id="KW-0812">Transmembrane</keyword>
<name>A0A2T7CN85_9POAL</name>
<accession>A0A2T7CN85</accession>
<sequence length="109" mass="12547">MNTFLFCSQVSKSSRVPWTLSRLWNPNLLGALHGRNYFLRHPNRLVPPLALLVDHVSHHHVFFLLEELECALFLVNLQVRLGVGVDFLLIFFPFLFVFALVGLVVFLMA</sequence>